<name>A0A2U1AJG7_9BACT</name>
<accession>A0A2U1AJG7</accession>
<feature type="transmembrane region" description="Helical" evidence="1">
    <location>
        <begin position="202"/>
        <end position="224"/>
    </location>
</feature>
<sequence>MMEFTSDGIVRWGFGFYNPNHAAALITLLFPLLWPLFNRPGRRPKVVAGIAAAGLIAALALTGSRTGMAVLVMEMVFFCCFYGRRFLKYGLAALVVLVAAFALSGMLGRFGIDRALTNRPVIWRGGAELFSLLPGGCGLGDSGRIVSEFLLPEGSGIVCRTLVNSHLTWLVEFGAVPGVLYVFAVLVALFRLPRRSEPFRPALWCAVVGTLVSATLASCFDWPLLFDFYSFGTLPLLNWLLSWLLLLGFCAAVVLLWLPKVSRRRLLAAAGAAVAVVAAIWIAGWGMRDGSAPELFRADGVLMLRLRGNDPVLALYDREWTAGEVAEFIRRNLPGQGAEIPLDSWAEKVEPPPASLCRSVLLFGRAADWADRLEAYELQLAAPPENMPLPERTRKIYVGRYVHFEAETAAEVSRY</sequence>
<dbReference type="RefSeq" id="WP_133245260.1">
    <property type="nucleotide sequence ID" value="NZ_CABMMC010000038.1"/>
</dbReference>
<dbReference type="InterPro" id="IPR051533">
    <property type="entry name" value="WaaL-like"/>
</dbReference>
<dbReference type="PANTHER" id="PTHR37422:SF13">
    <property type="entry name" value="LIPOPOLYSACCHARIDE BIOSYNTHESIS PROTEIN PA4999-RELATED"/>
    <property type="match status" value="1"/>
</dbReference>
<reference evidence="2 3" key="1">
    <citation type="submission" date="2018-04" db="EMBL/GenBank/DDBJ databases">
        <title>Genomic Encyclopedia of Type Strains, Phase IV (KMG-IV): sequencing the most valuable type-strain genomes for metagenomic binning, comparative biology and taxonomic classification.</title>
        <authorList>
            <person name="Goeker M."/>
        </authorList>
    </citation>
    <scope>NUCLEOTIDE SEQUENCE [LARGE SCALE GENOMIC DNA]</scope>
    <source>
        <strain evidence="2 3">DSM 14823</strain>
    </source>
</reference>
<comment type="caution">
    <text evidence="2">The sequence shown here is derived from an EMBL/GenBank/DDBJ whole genome shotgun (WGS) entry which is preliminary data.</text>
</comment>
<keyword evidence="1" id="KW-0472">Membrane</keyword>
<feature type="transmembrane region" description="Helical" evidence="1">
    <location>
        <begin position="236"/>
        <end position="259"/>
    </location>
</feature>
<dbReference type="OrthoDB" id="191554at2"/>
<gene>
    <name evidence="2" type="ORF">C8D82_13532</name>
</gene>
<feature type="transmembrane region" description="Helical" evidence="1">
    <location>
        <begin position="169"/>
        <end position="190"/>
    </location>
</feature>
<keyword evidence="3" id="KW-1185">Reference proteome</keyword>
<dbReference type="EMBL" id="QEKH01000035">
    <property type="protein sequence ID" value="PVY36566.1"/>
    <property type="molecule type" value="Genomic_DNA"/>
</dbReference>
<dbReference type="PANTHER" id="PTHR37422">
    <property type="entry name" value="TEICHURONIC ACID BIOSYNTHESIS PROTEIN TUAE"/>
    <property type="match status" value="1"/>
</dbReference>
<feature type="transmembrane region" description="Helical" evidence="1">
    <location>
        <begin position="44"/>
        <end position="61"/>
    </location>
</feature>
<feature type="transmembrane region" description="Helical" evidence="1">
    <location>
        <begin position="91"/>
        <end position="112"/>
    </location>
</feature>
<organism evidence="2 3">
    <name type="scientific">Victivallis vadensis</name>
    <dbReference type="NCBI Taxonomy" id="172901"/>
    <lineage>
        <taxon>Bacteria</taxon>
        <taxon>Pseudomonadati</taxon>
        <taxon>Lentisphaerota</taxon>
        <taxon>Lentisphaeria</taxon>
        <taxon>Victivallales</taxon>
        <taxon>Victivallaceae</taxon>
        <taxon>Victivallis</taxon>
    </lineage>
</organism>
<dbReference type="AlphaFoldDB" id="A0A2U1AJG7"/>
<feature type="transmembrane region" description="Helical" evidence="1">
    <location>
        <begin position="20"/>
        <end position="37"/>
    </location>
</feature>
<keyword evidence="1" id="KW-0812">Transmembrane</keyword>
<evidence type="ECO:0000256" key="1">
    <source>
        <dbReference type="SAM" id="Phobius"/>
    </source>
</evidence>
<evidence type="ECO:0000313" key="2">
    <source>
        <dbReference type="EMBL" id="PVY36566.1"/>
    </source>
</evidence>
<evidence type="ECO:0000313" key="3">
    <source>
        <dbReference type="Proteomes" id="UP000245959"/>
    </source>
</evidence>
<proteinExistence type="predicted"/>
<dbReference type="GeneID" id="78296797"/>
<feature type="transmembrane region" description="Helical" evidence="1">
    <location>
        <begin position="266"/>
        <end position="287"/>
    </location>
</feature>
<dbReference type="Proteomes" id="UP000245959">
    <property type="component" value="Unassembled WGS sequence"/>
</dbReference>
<protein>
    <submittedName>
        <fullName evidence="2">Uncharacterized protein</fullName>
    </submittedName>
</protein>
<keyword evidence="1" id="KW-1133">Transmembrane helix</keyword>